<comment type="subcellular location">
    <subcellularLocation>
        <location evidence="1">Cell membrane</location>
        <topology evidence="1">Multi-pass membrane protein</topology>
    </subcellularLocation>
</comment>
<keyword evidence="14" id="KW-1185">Reference proteome</keyword>
<evidence type="ECO:0000256" key="8">
    <source>
        <dbReference type="ARBA" id="ARBA00029447"/>
    </source>
</evidence>
<dbReference type="PRINTS" id="PR00260">
    <property type="entry name" value="CHEMTRNSDUCR"/>
</dbReference>
<dbReference type="Gene3D" id="6.10.340.10">
    <property type="match status" value="1"/>
</dbReference>
<dbReference type="SUPFAM" id="SSF103190">
    <property type="entry name" value="Sensory domain-like"/>
    <property type="match status" value="1"/>
</dbReference>
<evidence type="ECO:0000256" key="2">
    <source>
        <dbReference type="ARBA" id="ARBA00022475"/>
    </source>
</evidence>
<keyword evidence="6 10" id="KW-0472">Membrane</keyword>
<dbReference type="PROSITE" id="PS50885">
    <property type="entry name" value="HAMP"/>
    <property type="match status" value="1"/>
</dbReference>
<evidence type="ECO:0000256" key="5">
    <source>
        <dbReference type="ARBA" id="ARBA00022989"/>
    </source>
</evidence>
<feature type="domain" description="HAMP" evidence="12">
    <location>
        <begin position="311"/>
        <end position="365"/>
    </location>
</feature>
<dbReference type="GO" id="GO:0005886">
    <property type="term" value="C:plasma membrane"/>
    <property type="evidence" value="ECO:0007669"/>
    <property type="project" value="UniProtKB-SubCell"/>
</dbReference>
<dbReference type="InterPro" id="IPR033479">
    <property type="entry name" value="dCache_1"/>
</dbReference>
<dbReference type="AlphaFoldDB" id="A0A841RD32"/>
<dbReference type="PANTHER" id="PTHR32089">
    <property type="entry name" value="METHYL-ACCEPTING CHEMOTAXIS PROTEIN MCPB"/>
    <property type="match status" value="1"/>
</dbReference>
<reference evidence="13 14" key="1">
    <citation type="submission" date="2020-08" db="EMBL/GenBank/DDBJ databases">
        <title>Genomic Encyclopedia of Type Strains, Phase IV (KMG-IV): sequencing the most valuable type-strain genomes for metagenomic binning, comparative biology and taxonomic classification.</title>
        <authorList>
            <person name="Goeker M."/>
        </authorList>
    </citation>
    <scope>NUCLEOTIDE SEQUENCE [LARGE SCALE GENOMIC DNA]</scope>
    <source>
        <strain evidence="13 14">DSM 2461</strain>
    </source>
</reference>
<keyword evidence="2" id="KW-1003">Cell membrane</keyword>
<keyword evidence="5 10" id="KW-1133">Transmembrane helix</keyword>
<name>A0A841RD32_9SPIO</name>
<dbReference type="CDD" id="cd12912">
    <property type="entry name" value="PDC2_MCP_like"/>
    <property type="match status" value="1"/>
</dbReference>
<protein>
    <submittedName>
        <fullName evidence="13">Methyl-accepting chemotaxis protein</fullName>
    </submittedName>
</protein>
<dbReference type="InterPro" id="IPR029151">
    <property type="entry name" value="Sensor-like_sf"/>
</dbReference>
<feature type="transmembrane region" description="Helical" evidence="10">
    <location>
        <begin position="287"/>
        <end position="314"/>
    </location>
</feature>
<evidence type="ECO:0000256" key="1">
    <source>
        <dbReference type="ARBA" id="ARBA00004651"/>
    </source>
</evidence>
<dbReference type="CDD" id="cd12913">
    <property type="entry name" value="PDC1_MCP_like"/>
    <property type="match status" value="1"/>
</dbReference>
<dbReference type="CDD" id="cd06225">
    <property type="entry name" value="HAMP"/>
    <property type="match status" value="1"/>
</dbReference>
<evidence type="ECO:0000313" key="13">
    <source>
        <dbReference type="EMBL" id="MBB6480558.1"/>
    </source>
</evidence>
<dbReference type="InterPro" id="IPR004089">
    <property type="entry name" value="MCPsignal_dom"/>
</dbReference>
<evidence type="ECO:0000256" key="3">
    <source>
        <dbReference type="ARBA" id="ARBA00022500"/>
    </source>
</evidence>
<dbReference type="Gene3D" id="3.30.450.20">
    <property type="entry name" value="PAS domain"/>
    <property type="match status" value="1"/>
</dbReference>
<evidence type="ECO:0000256" key="6">
    <source>
        <dbReference type="ARBA" id="ARBA00023136"/>
    </source>
</evidence>
<evidence type="ECO:0000256" key="4">
    <source>
        <dbReference type="ARBA" id="ARBA00022692"/>
    </source>
</evidence>
<evidence type="ECO:0000256" key="7">
    <source>
        <dbReference type="ARBA" id="ARBA00023224"/>
    </source>
</evidence>
<proteinExistence type="inferred from homology"/>
<evidence type="ECO:0000313" key="14">
    <source>
        <dbReference type="Proteomes" id="UP000587760"/>
    </source>
</evidence>
<evidence type="ECO:0000256" key="10">
    <source>
        <dbReference type="SAM" id="Phobius"/>
    </source>
</evidence>
<dbReference type="GO" id="GO:0006935">
    <property type="term" value="P:chemotaxis"/>
    <property type="evidence" value="ECO:0007669"/>
    <property type="project" value="UniProtKB-KW"/>
</dbReference>
<dbReference type="EMBL" id="JACHGJ010000003">
    <property type="protein sequence ID" value="MBB6480558.1"/>
    <property type="molecule type" value="Genomic_DNA"/>
</dbReference>
<dbReference type="SMART" id="SM00283">
    <property type="entry name" value="MA"/>
    <property type="match status" value="1"/>
</dbReference>
<dbReference type="InterPro" id="IPR004090">
    <property type="entry name" value="Chemotax_Me-accpt_rcpt"/>
</dbReference>
<dbReference type="InterPro" id="IPR003660">
    <property type="entry name" value="HAMP_dom"/>
</dbReference>
<keyword evidence="3" id="KW-0145">Chemotaxis</keyword>
<dbReference type="GO" id="GO:0004888">
    <property type="term" value="F:transmembrane signaling receptor activity"/>
    <property type="evidence" value="ECO:0007669"/>
    <property type="project" value="InterPro"/>
</dbReference>
<dbReference type="PROSITE" id="PS50111">
    <property type="entry name" value="CHEMOTAXIS_TRANSDUC_2"/>
    <property type="match status" value="1"/>
</dbReference>
<comment type="similarity">
    <text evidence="8">Belongs to the methyl-accepting chemotaxis (MCP) protein family.</text>
</comment>
<evidence type="ECO:0000259" key="11">
    <source>
        <dbReference type="PROSITE" id="PS50111"/>
    </source>
</evidence>
<dbReference type="Proteomes" id="UP000587760">
    <property type="component" value="Unassembled WGS sequence"/>
</dbReference>
<evidence type="ECO:0000256" key="9">
    <source>
        <dbReference type="PROSITE-ProRule" id="PRU00284"/>
    </source>
</evidence>
<dbReference type="Pfam" id="PF00015">
    <property type="entry name" value="MCPsignal"/>
    <property type="match status" value="1"/>
</dbReference>
<keyword evidence="4 10" id="KW-0812">Transmembrane</keyword>
<dbReference type="PANTHER" id="PTHR32089:SF112">
    <property type="entry name" value="LYSOZYME-LIKE PROTEIN-RELATED"/>
    <property type="match status" value="1"/>
</dbReference>
<gene>
    <name evidence="13" type="ORF">HNR50_002221</name>
</gene>
<dbReference type="SMART" id="SM00304">
    <property type="entry name" value="HAMP"/>
    <property type="match status" value="1"/>
</dbReference>
<evidence type="ECO:0000259" key="12">
    <source>
        <dbReference type="PROSITE" id="PS50885"/>
    </source>
</evidence>
<feature type="domain" description="Methyl-accepting transducer" evidence="11">
    <location>
        <begin position="412"/>
        <end position="635"/>
    </location>
</feature>
<organism evidence="13 14">
    <name type="scientific">Spirochaeta isovalerica</name>
    <dbReference type="NCBI Taxonomy" id="150"/>
    <lineage>
        <taxon>Bacteria</taxon>
        <taxon>Pseudomonadati</taxon>
        <taxon>Spirochaetota</taxon>
        <taxon>Spirochaetia</taxon>
        <taxon>Spirochaetales</taxon>
        <taxon>Spirochaetaceae</taxon>
        <taxon>Spirochaeta</taxon>
    </lineage>
</organism>
<keyword evidence="7 9" id="KW-0807">Transducer</keyword>
<dbReference type="Pfam" id="PF00672">
    <property type="entry name" value="HAMP"/>
    <property type="match status" value="1"/>
</dbReference>
<dbReference type="GO" id="GO:0007165">
    <property type="term" value="P:signal transduction"/>
    <property type="evidence" value="ECO:0007669"/>
    <property type="project" value="UniProtKB-KW"/>
</dbReference>
<accession>A0A841RD32</accession>
<dbReference type="Gene3D" id="1.10.287.950">
    <property type="entry name" value="Methyl-accepting chemotaxis protein"/>
    <property type="match status" value="1"/>
</dbReference>
<sequence length="700" mass="76597">MKKRRFVSMRVRLSLWFSLVAFVLVSAFGSVNLLRERDNARNSLSRGLDLESEITAQKIDGWIRLRIAALESRKSILEEPGAVDVVRTGGHGSNGYLRGDAEIYGVEFLYIGTPDGKFYYGGDWIAPPEFDPTSRPWYTAAVAKRGTIFTDYYVDANTGQLNISIATPVYGEGNRLLGVLGIDLYLDELLGLLESNNQEGVSSALIDNKGITVAHPVADLIGGNVLDLLDDSGQPFMKPVVEDSTGIQEYTFKGERKTMVFREIPSLGWKIVFFVTEDYMFKPINQLILLSIIFISSTIVVFIIITILISSVFVKRIQAVSDSLNDVAEGEGDLTRSLETTTNDELAVLTDNFNKFIDLMRRMISNIKSSAESTMTAKDSLVANTEETAAAINQISANMNSMEGQIQRLDESISISSRSVESITRSVSGFNSIREEQAAIVEETAASIAEMIHSLEQVAKISREKKEVASALTETSRKGGEQLDTLSRAFDEKVVTRLSAIEDMTDIIRGIASQINLLSMNAAIEAAHAGDTGKGFAVVADEIRKLAESSSDSVKTIDTVIREIREGVNETVENTGETAQIFKEMDQVVTDFVAALNQIANNTNELMTGSQEIGQTAQRLNEITVSIKDSADSMKLGTEELSREMLNIEDVSRTVLGGIQEAVVGAGQIVSAMDQVSGLSGELARNSEQLKSEIDRFKTD</sequence>
<comment type="caution">
    <text evidence="13">The sequence shown here is derived from an EMBL/GenBank/DDBJ whole genome shotgun (WGS) entry which is preliminary data.</text>
</comment>
<dbReference type="RefSeq" id="WP_184746816.1">
    <property type="nucleotide sequence ID" value="NZ_JACHGJ010000003.1"/>
</dbReference>
<dbReference type="SUPFAM" id="SSF58104">
    <property type="entry name" value="Methyl-accepting chemotaxis protein (MCP) signaling domain"/>
    <property type="match status" value="2"/>
</dbReference>
<dbReference type="Pfam" id="PF02743">
    <property type="entry name" value="dCache_1"/>
    <property type="match status" value="1"/>
</dbReference>